<name>A0A9D1M317_9PROT</name>
<dbReference type="GO" id="GO:0016747">
    <property type="term" value="F:acyltransferase activity, transferring groups other than amino-acyl groups"/>
    <property type="evidence" value="ECO:0007669"/>
    <property type="project" value="InterPro"/>
</dbReference>
<dbReference type="PANTHER" id="PTHR43800">
    <property type="entry name" value="PEPTIDYL-LYSINE N-ACETYLTRANSFERASE YJAB"/>
    <property type="match status" value="1"/>
</dbReference>
<evidence type="ECO:0000256" key="1">
    <source>
        <dbReference type="ARBA" id="ARBA00022679"/>
    </source>
</evidence>
<reference evidence="4" key="2">
    <citation type="journal article" date="2021" name="PeerJ">
        <title>Extensive microbial diversity within the chicken gut microbiome revealed by metagenomics and culture.</title>
        <authorList>
            <person name="Gilroy R."/>
            <person name="Ravi A."/>
            <person name="Getino M."/>
            <person name="Pursley I."/>
            <person name="Horton D.L."/>
            <person name="Alikhan N.F."/>
            <person name="Baker D."/>
            <person name="Gharbi K."/>
            <person name="Hall N."/>
            <person name="Watson M."/>
            <person name="Adriaenssens E.M."/>
            <person name="Foster-Nyarko E."/>
            <person name="Jarju S."/>
            <person name="Secka A."/>
            <person name="Antonio M."/>
            <person name="Oren A."/>
            <person name="Chaudhuri R.R."/>
            <person name="La Ragione R."/>
            <person name="Hildebrand F."/>
            <person name="Pallen M.J."/>
        </authorList>
    </citation>
    <scope>NUCLEOTIDE SEQUENCE</scope>
    <source>
        <strain evidence="4">ChiW3-316</strain>
    </source>
</reference>
<keyword evidence="2" id="KW-0012">Acyltransferase</keyword>
<dbReference type="AlphaFoldDB" id="A0A9D1M317"/>
<comment type="caution">
    <text evidence="4">The sequence shown here is derived from an EMBL/GenBank/DDBJ whole genome shotgun (WGS) entry which is preliminary data.</text>
</comment>
<dbReference type="PROSITE" id="PS51186">
    <property type="entry name" value="GNAT"/>
    <property type="match status" value="1"/>
</dbReference>
<evidence type="ECO:0000313" key="4">
    <source>
        <dbReference type="EMBL" id="HIU52756.1"/>
    </source>
</evidence>
<dbReference type="CDD" id="cd04301">
    <property type="entry name" value="NAT_SF"/>
    <property type="match status" value="1"/>
</dbReference>
<proteinExistence type="predicted"/>
<gene>
    <name evidence="4" type="ORF">IAD20_01590</name>
</gene>
<dbReference type="PANTHER" id="PTHR43800:SF1">
    <property type="entry name" value="PEPTIDYL-LYSINE N-ACETYLTRANSFERASE YJAB"/>
    <property type="match status" value="1"/>
</dbReference>
<keyword evidence="1" id="KW-0808">Transferase</keyword>
<feature type="domain" description="N-acetyltransferase" evidence="3">
    <location>
        <begin position="1"/>
        <end position="142"/>
    </location>
</feature>
<dbReference type="Pfam" id="PF13508">
    <property type="entry name" value="Acetyltransf_7"/>
    <property type="match status" value="1"/>
</dbReference>
<reference evidence="4" key="1">
    <citation type="submission" date="2020-10" db="EMBL/GenBank/DDBJ databases">
        <authorList>
            <person name="Gilroy R."/>
        </authorList>
    </citation>
    <scope>NUCLEOTIDE SEQUENCE</scope>
    <source>
        <strain evidence="4">ChiW3-316</strain>
    </source>
</reference>
<dbReference type="EMBL" id="DVNC01000015">
    <property type="protein sequence ID" value="HIU52756.1"/>
    <property type="molecule type" value="Genomic_DNA"/>
</dbReference>
<evidence type="ECO:0000259" key="3">
    <source>
        <dbReference type="PROSITE" id="PS51186"/>
    </source>
</evidence>
<organism evidence="4 5">
    <name type="scientific">Candidatus Scatocola faecipullorum</name>
    <dbReference type="NCBI Taxonomy" id="2840917"/>
    <lineage>
        <taxon>Bacteria</taxon>
        <taxon>Pseudomonadati</taxon>
        <taxon>Pseudomonadota</taxon>
        <taxon>Alphaproteobacteria</taxon>
        <taxon>Rhodospirillales</taxon>
        <taxon>Rhodospirillaceae</taxon>
        <taxon>Rhodospirillaceae incertae sedis</taxon>
        <taxon>Candidatus Scatocola</taxon>
    </lineage>
</organism>
<accession>A0A9D1M317</accession>
<sequence>MIIRLDKKHYPQIIEIWESSVRATHHFLKPEEIGFYKPLVLQYALPENTLFGTCDNNRLTGFIGLRSPKVEMLFIHPDFFGQGLGSKLLNFAVQEQNCSLVDVNEENPRAYKFYLKHGFVLKNRDELDDSGKPHPILHLEHPTHKSE</sequence>
<dbReference type="InterPro" id="IPR000182">
    <property type="entry name" value="GNAT_dom"/>
</dbReference>
<protein>
    <submittedName>
        <fullName evidence="4">GNAT family N-acetyltransferase</fullName>
    </submittedName>
</protein>
<dbReference type="SUPFAM" id="SSF55729">
    <property type="entry name" value="Acyl-CoA N-acyltransferases (Nat)"/>
    <property type="match status" value="1"/>
</dbReference>
<evidence type="ECO:0000313" key="5">
    <source>
        <dbReference type="Proteomes" id="UP000824107"/>
    </source>
</evidence>
<evidence type="ECO:0000256" key="2">
    <source>
        <dbReference type="ARBA" id="ARBA00023315"/>
    </source>
</evidence>
<dbReference type="InterPro" id="IPR016181">
    <property type="entry name" value="Acyl_CoA_acyltransferase"/>
</dbReference>
<dbReference type="Gene3D" id="3.40.630.30">
    <property type="match status" value="1"/>
</dbReference>
<dbReference type="Proteomes" id="UP000824107">
    <property type="component" value="Unassembled WGS sequence"/>
</dbReference>